<comment type="similarity">
    <text evidence="2 12">Belongs to the amiloride-sensitive sodium channel (TC 1.A.6) family.</text>
</comment>
<keyword evidence="14" id="KW-1185">Reference proteome</keyword>
<keyword evidence="5 12" id="KW-0812">Transmembrane</keyword>
<reference evidence="13" key="2">
    <citation type="submission" date="2020-05" db="UniProtKB">
        <authorList>
            <consortium name="EnsemblMetazoa"/>
        </authorList>
    </citation>
    <scope>IDENTIFICATION</scope>
    <source>
        <strain evidence="13">LVP_AGWG</strain>
    </source>
</reference>
<evidence type="ECO:0000256" key="6">
    <source>
        <dbReference type="ARBA" id="ARBA00022989"/>
    </source>
</evidence>
<keyword evidence="4 12" id="KW-0894">Sodium channel</keyword>
<dbReference type="Gene3D" id="2.60.470.10">
    <property type="entry name" value="Acid-sensing ion channels like domains"/>
    <property type="match status" value="1"/>
</dbReference>
<keyword evidence="6" id="KW-1133">Transmembrane helix</keyword>
<evidence type="ECO:0000256" key="2">
    <source>
        <dbReference type="ARBA" id="ARBA00007193"/>
    </source>
</evidence>
<evidence type="ECO:0000313" key="13">
    <source>
        <dbReference type="EnsemblMetazoa" id="AAEL002575-PC"/>
    </source>
</evidence>
<keyword evidence="10 12" id="KW-0739">Sodium transport</keyword>
<name>A0A6I8T6U9_AEDAE</name>
<evidence type="ECO:0000256" key="4">
    <source>
        <dbReference type="ARBA" id="ARBA00022461"/>
    </source>
</evidence>
<evidence type="ECO:0000256" key="3">
    <source>
        <dbReference type="ARBA" id="ARBA00022448"/>
    </source>
</evidence>
<evidence type="ECO:0000256" key="7">
    <source>
        <dbReference type="ARBA" id="ARBA00023053"/>
    </source>
</evidence>
<dbReference type="PRINTS" id="PR01078">
    <property type="entry name" value="AMINACHANNEL"/>
</dbReference>
<dbReference type="EnsemblMetazoa" id="AAEL002575-RC">
    <property type="protein sequence ID" value="AAEL002575-PC"/>
    <property type="gene ID" value="AAEL002575"/>
</dbReference>
<dbReference type="AlphaFoldDB" id="A0A6I8T6U9"/>
<dbReference type="Gene3D" id="1.10.287.770">
    <property type="entry name" value="YojJ-like"/>
    <property type="match status" value="1"/>
</dbReference>
<keyword evidence="9" id="KW-0472">Membrane</keyword>
<keyword evidence="7" id="KW-0915">Sodium</keyword>
<proteinExistence type="inferred from homology"/>
<evidence type="ECO:0000256" key="11">
    <source>
        <dbReference type="ARBA" id="ARBA00023303"/>
    </source>
</evidence>
<sequence length="588" mass="67810">MAAHKWRENPPDWRRDVKGGFTGKTATVSAVTRSSYDSNASADGGSDGRVRRVRYSFKRELFQLWNTITTHCYRHLVQKDRSIWERLMWLLILIVETFALIAILISAWNSFTSNPLITTLHDTLYPIKYVPFPAISLCNNNRISRSAATHYAEELARKDPEKRNVSYFLDQVVLLGKLYDFDYENLHQMTQFQEFLDVNDISNASGMYNAFDTLVKLSPRCEDMLLRCFWKSIELPCMTKNDMIEVRRTQYGFCCTFNFIGHTEDNEIHPSSYYLDVTGPEMGLVLLVNGSVNDYFYNLFNNIGFSVSVTVDGEILCELLQIFNPTEVPDITSGGVNEQFIHLGTESFIRVDAITINSEPDVRGYSKEKRQCVFRNELLRYGGRYGRSNCVAACRIRSVVALCECVPFYMPTAGAVSDRSITICNLQHIVCLNKYKIKWSTVITNIVQIPGLEKEMEESLYCPECLPSCSDSKYQISATELPLIRTRRKGFSVTHGIEDVSEVSVVRIFFGQPETWMYKQDVAYYWFEIFSNFGGMCGIMAGLSLISITENVYFILRQFVLIFLSRSKWLQRRQHQRRRNRLALEMLD</sequence>
<dbReference type="Proteomes" id="UP000008820">
    <property type="component" value="Chromosome 1"/>
</dbReference>
<gene>
    <name evidence="13" type="primary">5580165</name>
</gene>
<evidence type="ECO:0000256" key="12">
    <source>
        <dbReference type="RuleBase" id="RU000679"/>
    </source>
</evidence>
<dbReference type="InterPro" id="IPR001873">
    <property type="entry name" value="ENaC"/>
</dbReference>
<dbReference type="InParanoid" id="A0A6I8T6U9"/>
<dbReference type="PANTHER" id="PTHR11690">
    <property type="entry name" value="AMILORIDE-SENSITIVE SODIUM CHANNEL-RELATED"/>
    <property type="match status" value="1"/>
</dbReference>
<dbReference type="Pfam" id="PF00858">
    <property type="entry name" value="ASC"/>
    <property type="match status" value="1"/>
</dbReference>
<dbReference type="PANTHER" id="PTHR11690:SF253">
    <property type="entry name" value="PICKPOCKET 18-RELATED"/>
    <property type="match status" value="1"/>
</dbReference>
<evidence type="ECO:0000256" key="8">
    <source>
        <dbReference type="ARBA" id="ARBA00023065"/>
    </source>
</evidence>
<evidence type="ECO:0000256" key="5">
    <source>
        <dbReference type="ARBA" id="ARBA00022692"/>
    </source>
</evidence>
<accession>A0A6I8T6U9</accession>
<reference evidence="13 14" key="1">
    <citation type="submission" date="2017-06" db="EMBL/GenBank/DDBJ databases">
        <title>Aedes aegypti genome working group (AGWG) sequencing and assembly.</title>
        <authorList>
            <consortium name="Aedes aegypti Genome Working Group (AGWG)"/>
            <person name="Matthews B.J."/>
        </authorList>
    </citation>
    <scope>NUCLEOTIDE SEQUENCE [LARGE SCALE GENOMIC DNA]</scope>
    <source>
        <strain evidence="13 14">LVP_AGWG</strain>
    </source>
</reference>
<evidence type="ECO:0000256" key="1">
    <source>
        <dbReference type="ARBA" id="ARBA00004141"/>
    </source>
</evidence>
<dbReference type="GO" id="GO:0015280">
    <property type="term" value="F:ligand-gated sodium channel activity"/>
    <property type="evidence" value="ECO:0007669"/>
    <property type="project" value="TreeGrafter"/>
</dbReference>
<evidence type="ECO:0000256" key="10">
    <source>
        <dbReference type="ARBA" id="ARBA00023201"/>
    </source>
</evidence>
<keyword evidence="8 12" id="KW-0406">Ion transport</keyword>
<keyword evidence="3 12" id="KW-0813">Transport</keyword>
<evidence type="ECO:0000256" key="9">
    <source>
        <dbReference type="ARBA" id="ARBA00023136"/>
    </source>
</evidence>
<dbReference type="GO" id="GO:0005886">
    <property type="term" value="C:plasma membrane"/>
    <property type="evidence" value="ECO:0007669"/>
    <property type="project" value="TreeGrafter"/>
</dbReference>
<evidence type="ECO:0000313" key="14">
    <source>
        <dbReference type="Proteomes" id="UP000008820"/>
    </source>
</evidence>
<dbReference type="FunCoup" id="A0A6I8T6U9">
    <property type="interactions" value="24"/>
</dbReference>
<protein>
    <submittedName>
        <fullName evidence="13">Uncharacterized protein</fullName>
    </submittedName>
</protein>
<keyword evidence="11 12" id="KW-0407">Ion channel</keyword>
<organism evidence="13 14">
    <name type="scientific">Aedes aegypti</name>
    <name type="common">Yellowfever mosquito</name>
    <name type="synonym">Culex aegypti</name>
    <dbReference type="NCBI Taxonomy" id="7159"/>
    <lineage>
        <taxon>Eukaryota</taxon>
        <taxon>Metazoa</taxon>
        <taxon>Ecdysozoa</taxon>
        <taxon>Arthropoda</taxon>
        <taxon>Hexapoda</taxon>
        <taxon>Insecta</taxon>
        <taxon>Pterygota</taxon>
        <taxon>Neoptera</taxon>
        <taxon>Endopterygota</taxon>
        <taxon>Diptera</taxon>
        <taxon>Nematocera</taxon>
        <taxon>Culicoidea</taxon>
        <taxon>Culicidae</taxon>
        <taxon>Culicinae</taxon>
        <taxon>Aedini</taxon>
        <taxon>Aedes</taxon>
        <taxon>Stegomyia</taxon>
    </lineage>
</organism>
<dbReference type="OrthoDB" id="6436100at2759"/>
<comment type="subcellular location">
    <subcellularLocation>
        <location evidence="1">Membrane</location>
        <topology evidence="1">Multi-pass membrane protein</topology>
    </subcellularLocation>
</comment>